<accession>A0A0E9PZI8</accession>
<sequence>MGRRYIASLNNAEAQTHHSQPPRLLFHQRLHQAEHYYTKGLTAMLP</sequence>
<reference evidence="2" key="1">
    <citation type="submission" date="2014-11" db="EMBL/GenBank/DDBJ databases">
        <authorList>
            <person name="Amaro Gonzalez C."/>
        </authorList>
    </citation>
    <scope>NUCLEOTIDE SEQUENCE</scope>
</reference>
<evidence type="ECO:0000256" key="1">
    <source>
        <dbReference type="SAM" id="MobiDB-lite"/>
    </source>
</evidence>
<organism evidence="2">
    <name type="scientific">Anguilla anguilla</name>
    <name type="common">European freshwater eel</name>
    <name type="synonym">Muraena anguilla</name>
    <dbReference type="NCBI Taxonomy" id="7936"/>
    <lineage>
        <taxon>Eukaryota</taxon>
        <taxon>Metazoa</taxon>
        <taxon>Chordata</taxon>
        <taxon>Craniata</taxon>
        <taxon>Vertebrata</taxon>
        <taxon>Euteleostomi</taxon>
        <taxon>Actinopterygii</taxon>
        <taxon>Neopterygii</taxon>
        <taxon>Teleostei</taxon>
        <taxon>Anguilliformes</taxon>
        <taxon>Anguillidae</taxon>
        <taxon>Anguilla</taxon>
    </lineage>
</organism>
<feature type="region of interest" description="Disordered" evidence="1">
    <location>
        <begin position="1"/>
        <end position="21"/>
    </location>
</feature>
<evidence type="ECO:0000313" key="2">
    <source>
        <dbReference type="EMBL" id="JAH10056.1"/>
    </source>
</evidence>
<dbReference type="EMBL" id="GBXM01098521">
    <property type="protein sequence ID" value="JAH10056.1"/>
    <property type="molecule type" value="Transcribed_RNA"/>
</dbReference>
<reference evidence="2" key="2">
    <citation type="journal article" date="2015" name="Fish Shellfish Immunol.">
        <title>Early steps in the European eel (Anguilla anguilla)-Vibrio vulnificus interaction in the gills: Role of the RtxA13 toxin.</title>
        <authorList>
            <person name="Callol A."/>
            <person name="Pajuelo D."/>
            <person name="Ebbesson L."/>
            <person name="Teles M."/>
            <person name="MacKenzie S."/>
            <person name="Amaro C."/>
        </authorList>
    </citation>
    <scope>NUCLEOTIDE SEQUENCE</scope>
</reference>
<name>A0A0E9PZI8_ANGAN</name>
<dbReference type="AlphaFoldDB" id="A0A0E9PZI8"/>
<proteinExistence type="predicted"/>
<feature type="compositionally biased region" description="Polar residues" evidence="1">
    <location>
        <begin position="8"/>
        <end position="19"/>
    </location>
</feature>
<protein>
    <submittedName>
        <fullName evidence="2">Uncharacterized protein</fullName>
    </submittedName>
</protein>